<dbReference type="AlphaFoldDB" id="A0AAD5MWD2"/>
<organism evidence="1 2">
    <name type="scientific">Parelaphostrongylus tenuis</name>
    <name type="common">Meningeal worm</name>
    <dbReference type="NCBI Taxonomy" id="148309"/>
    <lineage>
        <taxon>Eukaryota</taxon>
        <taxon>Metazoa</taxon>
        <taxon>Ecdysozoa</taxon>
        <taxon>Nematoda</taxon>
        <taxon>Chromadorea</taxon>
        <taxon>Rhabditida</taxon>
        <taxon>Rhabditina</taxon>
        <taxon>Rhabditomorpha</taxon>
        <taxon>Strongyloidea</taxon>
        <taxon>Metastrongylidae</taxon>
        <taxon>Parelaphostrongylus</taxon>
    </lineage>
</organism>
<dbReference type="Proteomes" id="UP001196413">
    <property type="component" value="Unassembled WGS sequence"/>
</dbReference>
<evidence type="ECO:0008006" key="3">
    <source>
        <dbReference type="Google" id="ProtNLM"/>
    </source>
</evidence>
<evidence type="ECO:0000313" key="2">
    <source>
        <dbReference type="Proteomes" id="UP001196413"/>
    </source>
</evidence>
<name>A0AAD5MWD2_PARTN</name>
<reference evidence="1" key="1">
    <citation type="submission" date="2021-06" db="EMBL/GenBank/DDBJ databases">
        <title>Parelaphostrongylus tenuis whole genome reference sequence.</title>
        <authorList>
            <person name="Garwood T.J."/>
            <person name="Larsen P.A."/>
            <person name="Fountain-Jones N.M."/>
            <person name="Garbe J.R."/>
            <person name="Macchietto M.G."/>
            <person name="Kania S.A."/>
            <person name="Gerhold R.W."/>
            <person name="Richards J.E."/>
            <person name="Wolf T.M."/>
        </authorList>
    </citation>
    <scope>NUCLEOTIDE SEQUENCE</scope>
    <source>
        <strain evidence="1">MNPRO001-30</strain>
        <tissue evidence="1">Meninges</tissue>
    </source>
</reference>
<comment type="caution">
    <text evidence="1">The sequence shown here is derived from an EMBL/GenBank/DDBJ whole genome shotgun (WGS) entry which is preliminary data.</text>
</comment>
<evidence type="ECO:0000313" key="1">
    <source>
        <dbReference type="EMBL" id="KAJ1356002.1"/>
    </source>
</evidence>
<gene>
    <name evidence="1" type="ORF">KIN20_013608</name>
</gene>
<protein>
    <recommendedName>
        <fullName evidence="3">Transposase</fullName>
    </recommendedName>
</protein>
<accession>A0AAD5MWD2</accession>
<sequence length="61" mass="6794">MDETNCRVDATKIQPFPMMTTNTIGGHVKIARKTNKSNFSHKRAWSGLDTIASSSRDILVD</sequence>
<keyword evidence="2" id="KW-1185">Reference proteome</keyword>
<dbReference type="EMBL" id="JAHQIW010002655">
    <property type="protein sequence ID" value="KAJ1356002.1"/>
    <property type="molecule type" value="Genomic_DNA"/>
</dbReference>
<proteinExistence type="predicted"/>